<protein>
    <submittedName>
        <fullName evidence="1">Poly-gamma-glutamate hydrolase family protein</fullName>
    </submittedName>
</protein>
<gene>
    <name evidence="1" type="ORF">O7A05_33540</name>
</gene>
<dbReference type="InterPro" id="IPR038128">
    <property type="entry name" value="Gamma_PGA_hydro_sf"/>
</dbReference>
<organism evidence="1 2">
    <name type="scientific">Mesorhizobium argentiipisi</name>
    <dbReference type="NCBI Taxonomy" id="3015175"/>
    <lineage>
        <taxon>Bacteria</taxon>
        <taxon>Pseudomonadati</taxon>
        <taxon>Pseudomonadota</taxon>
        <taxon>Alphaproteobacteria</taxon>
        <taxon>Hyphomicrobiales</taxon>
        <taxon>Phyllobacteriaceae</taxon>
        <taxon>Mesorhizobium</taxon>
    </lineage>
</organism>
<dbReference type="InterPro" id="IPR008585">
    <property type="entry name" value="Gamma_PGA_hydro"/>
</dbReference>
<dbReference type="Gene3D" id="3.40.630.100">
    <property type="entry name" value="Poly-gamma-glutamate hydrolase, zinc-binding motif"/>
    <property type="match status" value="1"/>
</dbReference>
<dbReference type="Pfam" id="PF05908">
    <property type="entry name" value="Gamma_PGA_hydro"/>
    <property type="match status" value="1"/>
</dbReference>
<comment type="caution">
    <text evidence="1">The sequence shown here is derived from an EMBL/GenBank/DDBJ whole genome shotgun (WGS) entry which is preliminary data.</text>
</comment>
<dbReference type="Proteomes" id="UP001366503">
    <property type="component" value="Unassembled WGS sequence"/>
</dbReference>
<evidence type="ECO:0000313" key="2">
    <source>
        <dbReference type="Proteomes" id="UP001366503"/>
    </source>
</evidence>
<keyword evidence="1" id="KW-0378">Hydrolase</keyword>
<evidence type="ECO:0000313" key="1">
    <source>
        <dbReference type="EMBL" id="MEI9407029.1"/>
    </source>
</evidence>
<reference evidence="1 2" key="1">
    <citation type="submission" date="2022-12" db="EMBL/GenBank/DDBJ databases">
        <authorList>
            <person name="Muema E."/>
        </authorList>
    </citation>
    <scope>NUCLEOTIDE SEQUENCE [LARGE SCALE GENOMIC DNA]</scope>
    <source>
        <strain evidence="2">1330</strain>
    </source>
</reference>
<name>A0ABU8KQF6_9HYPH</name>
<proteinExistence type="predicted"/>
<dbReference type="GO" id="GO:0016787">
    <property type="term" value="F:hydrolase activity"/>
    <property type="evidence" value="ECO:0007669"/>
    <property type="project" value="UniProtKB-KW"/>
</dbReference>
<keyword evidence="2" id="KW-1185">Reference proteome</keyword>
<sequence length="244" mass="26333">MNRSPGIMRKTKNGEYMAFADLAAEKTQGVDYDFLVLDRASTVAIVAPHGGWIEHGTSELATAVAGHDFSLYLFEGLKPKRPHPELHIPSEYFDENQCVDLVSRAQIVIGMHGRAGDDPETIWLGGLGKELRDAIAVALEAAGFKAITSGHRCLASTRTTFAIVESTGPVCSLNCQNRCGPRSSKMPNAARCLPGRSAGPFRSIYANRELPENLTIVGEWSARLGVCSLLVPAAEEVSDCPAFF</sequence>
<accession>A0ABU8KQF6</accession>
<dbReference type="EMBL" id="JAPYKO010000060">
    <property type="protein sequence ID" value="MEI9407029.1"/>
    <property type="molecule type" value="Genomic_DNA"/>
</dbReference>